<sequence>MPQTHKKLIILCIISAVALAALAGCVEKEPRPPIRQLRDLSKLTPQERMRMEYIEEVGKTIQNNWAMPKRFVGKKIEARIVFTVNPDGSLTNLWFEKRSDSRSFDDSTEKAVKKSSPVSPFPENLEKTPIEMVVCFTPPNK</sequence>
<dbReference type="Pfam" id="PF13103">
    <property type="entry name" value="TonB_2"/>
    <property type="match status" value="1"/>
</dbReference>
<name>A0A1M6DZJ7_9BACT</name>
<keyword evidence="2" id="KW-0812">Transmembrane</keyword>
<dbReference type="AlphaFoldDB" id="A0A1M6DZJ7"/>
<dbReference type="GO" id="GO:0016020">
    <property type="term" value="C:membrane"/>
    <property type="evidence" value="ECO:0007669"/>
    <property type="project" value="UniProtKB-SubCell"/>
</dbReference>
<feature type="compositionally biased region" description="Basic and acidic residues" evidence="5">
    <location>
        <begin position="100"/>
        <end position="112"/>
    </location>
</feature>
<evidence type="ECO:0000256" key="1">
    <source>
        <dbReference type="ARBA" id="ARBA00004167"/>
    </source>
</evidence>
<dbReference type="InterPro" id="IPR006260">
    <property type="entry name" value="TonB/TolA_C"/>
</dbReference>
<feature type="signal peptide" evidence="6">
    <location>
        <begin position="1"/>
        <end position="23"/>
    </location>
</feature>
<comment type="subcellular location">
    <subcellularLocation>
        <location evidence="1">Membrane</location>
        <topology evidence="1">Single-pass membrane protein</topology>
    </subcellularLocation>
</comment>
<keyword evidence="3" id="KW-1133">Transmembrane helix</keyword>
<dbReference type="PROSITE" id="PS51257">
    <property type="entry name" value="PROKAR_LIPOPROTEIN"/>
    <property type="match status" value="1"/>
</dbReference>
<evidence type="ECO:0000256" key="5">
    <source>
        <dbReference type="SAM" id="MobiDB-lite"/>
    </source>
</evidence>
<evidence type="ECO:0000256" key="4">
    <source>
        <dbReference type="ARBA" id="ARBA00023136"/>
    </source>
</evidence>
<dbReference type="Gene3D" id="3.30.1150.10">
    <property type="match status" value="1"/>
</dbReference>
<accession>A0A1M6DZJ7</accession>
<dbReference type="SUPFAM" id="SSF74653">
    <property type="entry name" value="TolA/TonB C-terminal domain"/>
    <property type="match status" value="1"/>
</dbReference>
<dbReference type="NCBIfam" id="TIGR01352">
    <property type="entry name" value="tonB_Cterm"/>
    <property type="match status" value="1"/>
</dbReference>
<keyword evidence="6" id="KW-0732">Signal</keyword>
<evidence type="ECO:0000256" key="2">
    <source>
        <dbReference type="ARBA" id="ARBA00022692"/>
    </source>
</evidence>
<evidence type="ECO:0000313" key="7">
    <source>
        <dbReference type="EMBL" id="SHI78656.1"/>
    </source>
</evidence>
<feature type="chain" id="PRO_5009916891" evidence="6">
    <location>
        <begin position="24"/>
        <end position="141"/>
    </location>
</feature>
<dbReference type="STRING" id="1121393.SAMN02745216_00508"/>
<reference evidence="8" key="1">
    <citation type="submission" date="2016-11" db="EMBL/GenBank/DDBJ databases">
        <authorList>
            <person name="Varghese N."/>
            <person name="Submissions S."/>
        </authorList>
    </citation>
    <scope>NUCLEOTIDE SEQUENCE [LARGE SCALE GENOMIC DNA]</scope>
    <source>
        <strain evidence="8">DSM 16219</strain>
    </source>
</reference>
<keyword evidence="4" id="KW-0472">Membrane</keyword>
<protein>
    <submittedName>
        <fullName evidence="7">TonB family C-terminal domain-containing protein</fullName>
    </submittedName>
</protein>
<dbReference type="OrthoDB" id="5432798at2"/>
<feature type="region of interest" description="Disordered" evidence="5">
    <location>
        <begin position="100"/>
        <end position="124"/>
    </location>
</feature>
<gene>
    <name evidence="7" type="ORF">SAMN02745216_00508</name>
</gene>
<dbReference type="Proteomes" id="UP000183994">
    <property type="component" value="Unassembled WGS sequence"/>
</dbReference>
<evidence type="ECO:0000256" key="3">
    <source>
        <dbReference type="ARBA" id="ARBA00022989"/>
    </source>
</evidence>
<keyword evidence="8" id="KW-1185">Reference proteome</keyword>
<evidence type="ECO:0000313" key="8">
    <source>
        <dbReference type="Proteomes" id="UP000183994"/>
    </source>
</evidence>
<dbReference type="EMBL" id="FQZU01000002">
    <property type="protein sequence ID" value="SHI78656.1"/>
    <property type="molecule type" value="Genomic_DNA"/>
</dbReference>
<organism evidence="7 8">
    <name type="scientific">Desulfatibacillum alkenivorans DSM 16219</name>
    <dbReference type="NCBI Taxonomy" id="1121393"/>
    <lineage>
        <taxon>Bacteria</taxon>
        <taxon>Pseudomonadati</taxon>
        <taxon>Thermodesulfobacteriota</taxon>
        <taxon>Desulfobacteria</taxon>
        <taxon>Desulfobacterales</taxon>
        <taxon>Desulfatibacillaceae</taxon>
        <taxon>Desulfatibacillum</taxon>
    </lineage>
</organism>
<evidence type="ECO:0000256" key="6">
    <source>
        <dbReference type="SAM" id="SignalP"/>
    </source>
</evidence>
<proteinExistence type="predicted"/>